<dbReference type="AlphaFoldDB" id="R7ZPU0"/>
<gene>
    <name evidence="1" type="ORF">ADIS_3269</name>
</gene>
<name>R7ZPU0_9BACT</name>
<reference evidence="1 2" key="1">
    <citation type="submission" date="2013-02" db="EMBL/GenBank/DDBJ databases">
        <title>A novel strain isolated from Lonar lake, Maharashtra, India.</title>
        <authorList>
            <person name="Singh A."/>
        </authorList>
    </citation>
    <scope>NUCLEOTIDE SEQUENCE [LARGE SCALE GENOMIC DNA]</scope>
    <source>
        <strain evidence="1 2">AK24</strain>
    </source>
</reference>
<evidence type="ECO:0000313" key="1">
    <source>
        <dbReference type="EMBL" id="EON76141.1"/>
    </source>
</evidence>
<dbReference type="Proteomes" id="UP000013909">
    <property type="component" value="Unassembled WGS sequence"/>
</dbReference>
<keyword evidence="2" id="KW-1185">Reference proteome</keyword>
<organism evidence="1 2">
    <name type="scientific">Lunatimonas lonarensis</name>
    <dbReference type="NCBI Taxonomy" id="1232681"/>
    <lineage>
        <taxon>Bacteria</taxon>
        <taxon>Pseudomonadati</taxon>
        <taxon>Bacteroidota</taxon>
        <taxon>Cytophagia</taxon>
        <taxon>Cytophagales</taxon>
        <taxon>Cyclobacteriaceae</taxon>
    </lineage>
</organism>
<evidence type="ECO:0000313" key="2">
    <source>
        <dbReference type="Proteomes" id="UP000013909"/>
    </source>
</evidence>
<protein>
    <submittedName>
        <fullName evidence="1">Uncharacterized protein</fullName>
    </submittedName>
</protein>
<proteinExistence type="predicted"/>
<dbReference type="EMBL" id="AQHR01000088">
    <property type="protein sequence ID" value="EON76141.1"/>
    <property type="molecule type" value="Genomic_DNA"/>
</dbReference>
<comment type="caution">
    <text evidence="1">The sequence shown here is derived from an EMBL/GenBank/DDBJ whole genome shotgun (WGS) entry which is preliminary data.</text>
</comment>
<sequence length="82" mass="9241">MGSPNNTPVTRRLKSNAVGNLANDLSGFPTNANSDGKLTELENDSDYRGFIVFLPQNQSDNLFIQFSCIRFLHFSFFLGYLF</sequence>
<accession>R7ZPU0</accession>
<dbReference type="STRING" id="1232681.ADIS_3269"/>